<sequence>MQESLHRATLLCADDDASVTARVRAMLSDTYDIVATAGDGAEALEHALQLRPDFAILDISMPRMDGLTVARQMRKADSPTKVIFLTLIQDDDYIAIAKQIGNGYVLKKKLASDLVQALESAASGEFYCSI</sequence>
<evidence type="ECO:0000313" key="4">
    <source>
        <dbReference type="EMBL" id="SDF44022.1"/>
    </source>
</evidence>
<dbReference type="Proteomes" id="UP000182427">
    <property type="component" value="Chromosome I"/>
</dbReference>
<evidence type="ECO:0000313" key="5">
    <source>
        <dbReference type="Proteomes" id="UP000182427"/>
    </source>
</evidence>
<reference evidence="4 5" key="1">
    <citation type="submission" date="2016-10" db="EMBL/GenBank/DDBJ databases">
        <authorList>
            <person name="de Groot N.N."/>
        </authorList>
    </citation>
    <scope>NUCLEOTIDE SEQUENCE [LARGE SCALE GENOMIC DNA]</scope>
    <source>
        <strain evidence="4 5">GAS232</strain>
    </source>
</reference>
<dbReference type="OrthoDB" id="9800897at2"/>
<keyword evidence="1 2" id="KW-0597">Phosphoprotein</keyword>
<accession>A0A1G7L391</accession>
<dbReference type="InterPro" id="IPR011006">
    <property type="entry name" value="CheY-like_superfamily"/>
</dbReference>
<evidence type="ECO:0000256" key="1">
    <source>
        <dbReference type="ARBA" id="ARBA00022553"/>
    </source>
</evidence>
<name>A0A1G7L391_9BACT</name>
<gene>
    <name evidence="4" type="ORF">SAMN05444167_2413</name>
</gene>
<dbReference type="PANTHER" id="PTHR44591:SF3">
    <property type="entry name" value="RESPONSE REGULATORY DOMAIN-CONTAINING PROTEIN"/>
    <property type="match status" value="1"/>
</dbReference>
<dbReference type="CDD" id="cd17535">
    <property type="entry name" value="REC_NarL-like"/>
    <property type="match status" value="1"/>
</dbReference>
<protein>
    <submittedName>
        <fullName evidence="4">Response regulator receiver domain-containing protein</fullName>
    </submittedName>
</protein>
<dbReference type="GO" id="GO:0000160">
    <property type="term" value="P:phosphorelay signal transduction system"/>
    <property type="evidence" value="ECO:0007669"/>
    <property type="project" value="InterPro"/>
</dbReference>
<dbReference type="RefSeq" id="WP_156785110.1">
    <property type="nucleotide sequence ID" value="NZ_LT629690.1"/>
</dbReference>
<dbReference type="SUPFAM" id="SSF52172">
    <property type="entry name" value="CheY-like"/>
    <property type="match status" value="1"/>
</dbReference>
<proteinExistence type="predicted"/>
<organism evidence="4 5">
    <name type="scientific">Terriglobus roseus</name>
    <dbReference type="NCBI Taxonomy" id="392734"/>
    <lineage>
        <taxon>Bacteria</taxon>
        <taxon>Pseudomonadati</taxon>
        <taxon>Acidobacteriota</taxon>
        <taxon>Terriglobia</taxon>
        <taxon>Terriglobales</taxon>
        <taxon>Acidobacteriaceae</taxon>
        <taxon>Terriglobus</taxon>
    </lineage>
</organism>
<dbReference type="PROSITE" id="PS50110">
    <property type="entry name" value="RESPONSE_REGULATORY"/>
    <property type="match status" value="1"/>
</dbReference>
<dbReference type="PANTHER" id="PTHR44591">
    <property type="entry name" value="STRESS RESPONSE REGULATOR PROTEIN 1"/>
    <property type="match status" value="1"/>
</dbReference>
<dbReference type="InterPro" id="IPR050595">
    <property type="entry name" value="Bact_response_regulator"/>
</dbReference>
<evidence type="ECO:0000259" key="3">
    <source>
        <dbReference type="PROSITE" id="PS50110"/>
    </source>
</evidence>
<dbReference type="EMBL" id="LT629690">
    <property type="protein sequence ID" value="SDF44022.1"/>
    <property type="molecule type" value="Genomic_DNA"/>
</dbReference>
<dbReference type="InterPro" id="IPR001789">
    <property type="entry name" value="Sig_transdc_resp-reg_receiver"/>
</dbReference>
<keyword evidence="5" id="KW-1185">Reference proteome</keyword>
<dbReference type="Gene3D" id="3.40.50.2300">
    <property type="match status" value="1"/>
</dbReference>
<feature type="modified residue" description="4-aspartylphosphate" evidence="2">
    <location>
        <position position="58"/>
    </location>
</feature>
<feature type="domain" description="Response regulatory" evidence="3">
    <location>
        <begin position="9"/>
        <end position="122"/>
    </location>
</feature>
<dbReference type="InterPro" id="IPR058245">
    <property type="entry name" value="NreC/VraR/RcsB-like_REC"/>
</dbReference>
<dbReference type="Pfam" id="PF00072">
    <property type="entry name" value="Response_reg"/>
    <property type="match status" value="1"/>
</dbReference>
<dbReference type="SMART" id="SM00448">
    <property type="entry name" value="REC"/>
    <property type="match status" value="1"/>
</dbReference>
<dbReference type="AlphaFoldDB" id="A0A1G7L391"/>
<evidence type="ECO:0000256" key="2">
    <source>
        <dbReference type="PROSITE-ProRule" id="PRU00169"/>
    </source>
</evidence>